<keyword evidence="3" id="KW-1185">Reference proteome</keyword>
<name>A0A9P6GX88_9MICR</name>
<proteinExistence type="predicted"/>
<dbReference type="OrthoDB" id="2192793at2759"/>
<feature type="domain" description="ISXO2-like transposase" evidence="1">
    <location>
        <begin position="13"/>
        <end position="123"/>
    </location>
</feature>
<comment type="caution">
    <text evidence="2">The sequence shown here is derived from an EMBL/GenBank/DDBJ whole genome shotgun (WGS) entry which is preliminary data.</text>
</comment>
<reference evidence="2 3" key="1">
    <citation type="journal article" date="2020" name="Genome Biol. Evol.">
        <title>Comparative genomics of strictly vertically transmitted, feminizing microsporidia endosymbionts of amphipod crustaceans.</title>
        <authorList>
            <person name="Cormier A."/>
            <person name="Chebbi M.A."/>
            <person name="Giraud I."/>
            <person name="Wattier R."/>
            <person name="Teixeira M."/>
            <person name="Gilbert C."/>
            <person name="Rigaud T."/>
            <person name="Cordaux R."/>
        </authorList>
    </citation>
    <scope>NUCLEOTIDE SEQUENCE [LARGE SCALE GENOMIC DNA]</scope>
    <source>
        <strain evidence="2 3">Ou3-Ou53</strain>
    </source>
</reference>
<dbReference type="Proteomes" id="UP000740883">
    <property type="component" value="Unassembled WGS sequence"/>
</dbReference>
<accession>A0A9P6GX88</accession>
<evidence type="ECO:0000313" key="2">
    <source>
        <dbReference type="EMBL" id="KAF9761849.1"/>
    </source>
</evidence>
<organism evidence="2 3">
    <name type="scientific">Nosema granulosis</name>
    <dbReference type="NCBI Taxonomy" id="83296"/>
    <lineage>
        <taxon>Eukaryota</taxon>
        <taxon>Fungi</taxon>
        <taxon>Fungi incertae sedis</taxon>
        <taxon>Microsporidia</taxon>
        <taxon>Nosematidae</taxon>
        <taxon>Nosema</taxon>
    </lineage>
</organism>
<dbReference type="PANTHER" id="PTHR47163:SF2">
    <property type="entry name" value="SI:DKEY-17M8.2"/>
    <property type="match status" value="1"/>
</dbReference>
<evidence type="ECO:0000259" key="1">
    <source>
        <dbReference type="SMART" id="SM01126"/>
    </source>
</evidence>
<evidence type="ECO:0000313" key="3">
    <source>
        <dbReference type="Proteomes" id="UP000740883"/>
    </source>
</evidence>
<gene>
    <name evidence="2" type="ORF">NGRA_2377</name>
</gene>
<sequence>VLCRRGIIRNPSSVDDHIKDTVLILGIIVTSIKENFYVKRVENRSAYTITRALEGKTCVGSILASDGWASYPAVADNLSLAHIVVNHSVGFINEDGTHINNIEALWSCMKSEMGKQHGVKREDIDMWLEKIMFGRKYIDVSSPESKKVLFDIIKYLVNYSCFCF</sequence>
<dbReference type="SMART" id="SM01126">
    <property type="entry name" value="DDE_Tnp_IS1595"/>
    <property type="match status" value="1"/>
</dbReference>
<feature type="non-terminal residue" evidence="2">
    <location>
        <position position="1"/>
    </location>
</feature>
<dbReference type="PANTHER" id="PTHR47163">
    <property type="entry name" value="DDE_TNP_IS1595 DOMAIN-CONTAINING PROTEIN"/>
    <property type="match status" value="1"/>
</dbReference>
<dbReference type="EMBL" id="SBJO01000253">
    <property type="protein sequence ID" value="KAF9761849.1"/>
    <property type="molecule type" value="Genomic_DNA"/>
</dbReference>
<dbReference type="InterPro" id="IPR024445">
    <property type="entry name" value="Tnp_ISXO2-like"/>
</dbReference>
<protein>
    <recommendedName>
        <fullName evidence="1">ISXO2-like transposase domain-containing protein</fullName>
    </recommendedName>
</protein>
<dbReference type="InterPro" id="IPR053164">
    <property type="entry name" value="IS1016-like_transposase"/>
</dbReference>
<dbReference type="AlphaFoldDB" id="A0A9P6GX88"/>